<keyword evidence="3" id="KW-1003">Cell membrane</keyword>
<dbReference type="RefSeq" id="WP_013048184.1">
    <property type="nucleotide sequence ID" value="NC_014011.1"/>
</dbReference>
<evidence type="ECO:0000256" key="2">
    <source>
        <dbReference type="ARBA" id="ARBA00022448"/>
    </source>
</evidence>
<feature type="domain" description="ABC transmembrane type-1" evidence="8">
    <location>
        <begin position="101"/>
        <end position="290"/>
    </location>
</feature>
<comment type="similarity">
    <text evidence="7">Belongs to the binding-protein-dependent transport system permease family.</text>
</comment>
<reference evidence="9 10" key="1">
    <citation type="journal article" date="2010" name="Stand. Genomic Sci.">
        <title>Complete genome sequence of Aminobacterium colombiense type strain (ALA-1).</title>
        <authorList>
            <person name="Chertkov O."/>
            <person name="Sikorski J."/>
            <person name="Brambilla E."/>
            <person name="Lapidus A."/>
            <person name="Copeland A."/>
            <person name="Glavina Del Rio T."/>
            <person name="Nolan M."/>
            <person name="Lucas S."/>
            <person name="Tice H."/>
            <person name="Cheng J.F."/>
            <person name="Han C."/>
            <person name="Detter J.C."/>
            <person name="Bruce D."/>
            <person name="Tapia R."/>
            <person name="Goodwin L."/>
            <person name="Pitluck S."/>
            <person name="Liolios K."/>
            <person name="Ivanova N."/>
            <person name="Mavromatis K."/>
            <person name="Ovchinnikova G."/>
            <person name="Pati A."/>
            <person name="Chen A."/>
            <person name="Palaniappan K."/>
            <person name="Land M."/>
            <person name="Hauser L."/>
            <person name="Chang Y.J."/>
            <person name="Jeffries C.D."/>
            <person name="Spring S."/>
            <person name="Rohde M."/>
            <person name="Goker M."/>
            <person name="Bristow J."/>
            <person name="Eisen J.A."/>
            <person name="Markowitz V."/>
            <person name="Hugenholtz P."/>
            <person name="Kyrpides N.C."/>
            <person name="Klenk H.P."/>
        </authorList>
    </citation>
    <scope>NUCLEOTIDE SEQUENCE [LARGE SCALE GENOMIC DNA]</scope>
    <source>
        <strain evidence="10">DSM 12261 / ALA-1</strain>
    </source>
</reference>
<feature type="transmembrane region" description="Helical" evidence="7">
    <location>
        <begin position="268"/>
        <end position="289"/>
    </location>
</feature>
<dbReference type="STRING" id="572547.Amico_0785"/>
<dbReference type="eggNOG" id="COG1173">
    <property type="taxonomic scope" value="Bacteria"/>
</dbReference>
<dbReference type="HOGENOM" id="CLU_028518_1_1_0"/>
<keyword evidence="2 7" id="KW-0813">Transport</keyword>
<proteinExistence type="inferred from homology"/>
<dbReference type="Pfam" id="PF00528">
    <property type="entry name" value="BPD_transp_1"/>
    <property type="match status" value="1"/>
</dbReference>
<dbReference type="OrthoDB" id="3105at2"/>
<evidence type="ECO:0000256" key="7">
    <source>
        <dbReference type="RuleBase" id="RU363032"/>
    </source>
</evidence>
<evidence type="ECO:0000313" key="9">
    <source>
        <dbReference type="EMBL" id="ADE56918.1"/>
    </source>
</evidence>
<dbReference type="PANTHER" id="PTHR43386">
    <property type="entry name" value="OLIGOPEPTIDE TRANSPORT SYSTEM PERMEASE PROTEIN APPC"/>
    <property type="match status" value="1"/>
</dbReference>
<dbReference type="GO" id="GO:0055085">
    <property type="term" value="P:transmembrane transport"/>
    <property type="evidence" value="ECO:0007669"/>
    <property type="project" value="InterPro"/>
</dbReference>
<dbReference type="AlphaFoldDB" id="D5EED6"/>
<evidence type="ECO:0000259" key="8">
    <source>
        <dbReference type="PROSITE" id="PS50928"/>
    </source>
</evidence>
<keyword evidence="10" id="KW-1185">Reference proteome</keyword>
<evidence type="ECO:0000313" key="10">
    <source>
        <dbReference type="Proteomes" id="UP000002366"/>
    </source>
</evidence>
<feature type="transmembrane region" description="Helical" evidence="7">
    <location>
        <begin position="33"/>
        <end position="53"/>
    </location>
</feature>
<keyword evidence="6 7" id="KW-0472">Membrane</keyword>
<keyword evidence="4 7" id="KW-0812">Transmembrane</keyword>
<evidence type="ECO:0000256" key="5">
    <source>
        <dbReference type="ARBA" id="ARBA00022989"/>
    </source>
</evidence>
<dbReference type="Proteomes" id="UP000002366">
    <property type="component" value="Chromosome"/>
</dbReference>
<dbReference type="EMBL" id="CP001997">
    <property type="protein sequence ID" value="ADE56918.1"/>
    <property type="molecule type" value="Genomic_DNA"/>
</dbReference>
<dbReference type="PROSITE" id="PS50928">
    <property type="entry name" value="ABC_TM1"/>
    <property type="match status" value="1"/>
</dbReference>
<feature type="transmembrane region" description="Helical" evidence="7">
    <location>
        <begin position="226"/>
        <end position="247"/>
    </location>
</feature>
<gene>
    <name evidence="9" type="ordered locus">Amico_0785</name>
</gene>
<sequence>MNANITLTKPHQSERDRTLLQQAWRQFKYNKRAMVGLFIIATLLLIVAAVVAIDFFTDNSIYNEYIIKQNLRNKLAKPSLHHIFGCDEFGRDVFLRILWGTKYSLMLGFSAVTLSFLMGGPLGIVAGFYGGKIDNIIMRIMDIFMACPFILLAMAIVAALGANTVNLLIALGVSRMAAFSRISRAAIMSVKEKEFIEAARAVGANDFTIILQYILPNAMAPILVQFTLQIGTSILLVAGLSYIGLGIQPPTPEWGAILTSAKVYMRHAWHISVFPGLFLVITVVAFNLFGDGLRDALDPKMKK</sequence>
<protein>
    <submittedName>
        <fullName evidence="9">Binding-protein-dependent transport systems inner membrane component</fullName>
    </submittedName>
</protein>
<dbReference type="InterPro" id="IPR035906">
    <property type="entry name" value="MetI-like_sf"/>
</dbReference>
<dbReference type="InterPro" id="IPR050366">
    <property type="entry name" value="BP-dependent_transpt_permease"/>
</dbReference>
<dbReference type="KEGG" id="aco:Amico_0785"/>
<feature type="transmembrane region" description="Helical" evidence="7">
    <location>
        <begin position="105"/>
        <end position="131"/>
    </location>
</feature>
<comment type="subcellular location">
    <subcellularLocation>
        <location evidence="1 7">Cell membrane</location>
        <topology evidence="1 7">Multi-pass membrane protein</topology>
    </subcellularLocation>
</comment>
<organism evidence="9 10">
    <name type="scientific">Aminobacterium colombiense (strain DSM 12261 / ALA-1)</name>
    <dbReference type="NCBI Taxonomy" id="572547"/>
    <lineage>
        <taxon>Bacteria</taxon>
        <taxon>Thermotogati</taxon>
        <taxon>Synergistota</taxon>
        <taxon>Synergistia</taxon>
        <taxon>Synergistales</taxon>
        <taxon>Aminobacteriaceae</taxon>
        <taxon>Aminobacterium</taxon>
    </lineage>
</organism>
<accession>D5EED6</accession>
<evidence type="ECO:0000256" key="3">
    <source>
        <dbReference type="ARBA" id="ARBA00022475"/>
    </source>
</evidence>
<dbReference type="InterPro" id="IPR000515">
    <property type="entry name" value="MetI-like"/>
</dbReference>
<dbReference type="SUPFAM" id="SSF161098">
    <property type="entry name" value="MetI-like"/>
    <property type="match status" value="1"/>
</dbReference>
<dbReference type="Gene3D" id="1.10.3720.10">
    <property type="entry name" value="MetI-like"/>
    <property type="match status" value="1"/>
</dbReference>
<evidence type="ECO:0000256" key="1">
    <source>
        <dbReference type="ARBA" id="ARBA00004651"/>
    </source>
</evidence>
<dbReference type="GO" id="GO:0005886">
    <property type="term" value="C:plasma membrane"/>
    <property type="evidence" value="ECO:0007669"/>
    <property type="project" value="UniProtKB-SubCell"/>
</dbReference>
<evidence type="ECO:0000256" key="4">
    <source>
        <dbReference type="ARBA" id="ARBA00022692"/>
    </source>
</evidence>
<evidence type="ECO:0000256" key="6">
    <source>
        <dbReference type="ARBA" id="ARBA00023136"/>
    </source>
</evidence>
<dbReference type="InterPro" id="IPR025966">
    <property type="entry name" value="OppC_N"/>
</dbReference>
<dbReference type="PANTHER" id="PTHR43386:SF1">
    <property type="entry name" value="D,D-DIPEPTIDE TRANSPORT SYSTEM PERMEASE PROTEIN DDPC-RELATED"/>
    <property type="match status" value="1"/>
</dbReference>
<dbReference type="Pfam" id="PF12911">
    <property type="entry name" value="OppC_N"/>
    <property type="match status" value="1"/>
</dbReference>
<keyword evidence="5 7" id="KW-1133">Transmembrane helix</keyword>
<feature type="transmembrane region" description="Helical" evidence="7">
    <location>
        <begin position="143"/>
        <end position="161"/>
    </location>
</feature>
<name>D5EED6_AMICL</name>
<dbReference type="CDD" id="cd06261">
    <property type="entry name" value="TM_PBP2"/>
    <property type="match status" value="1"/>
</dbReference>